<name>A0ABX5R9H7_9PSED</name>
<evidence type="ECO:0000313" key="2">
    <source>
        <dbReference type="Proteomes" id="UP000288953"/>
    </source>
</evidence>
<gene>
    <name evidence="1" type="ORF">C3B55_00981</name>
</gene>
<keyword evidence="2" id="KW-1185">Reference proteome</keyword>
<protein>
    <submittedName>
        <fullName evidence="1">Uncharacterized protein</fullName>
    </submittedName>
</protein>
<accession>A0ABX5R9H7</accession>
<evidence type="ECO:0000313" key="1">
    <source>
        <dbReference type="EMBL" id="QAX82280.1"/>
    </source>
</evidence>
<sequence>MSLSYSASTPLICLYAANISAFQRQQHTEYCLLSLKQFYHKLITLLVDCYRA</sequence>
<dbReference type="EMBL" id="CP026512">
    <property type="protein sequence ID" value="QAX82280.1"/>
    <property type="molecule type" value="Genomic_DNA"/>
</dbReference>
<proteinExistence type="predicted"/>
<organism evidence="1 2">
    <name type="scientific">Candidatus Pseudomonas adelgestsugas</name>
    <dbReference type="NCBI Taxonomy" id="1302376"/>
    <lineage>
        <taxon>Bacteria</taxon>
        <taxon>Pseudomonadati</taxon>
        <taxon>Pseudomonadota</taxon>
        <taxon>Gammaproteobacteria</taxon>
        <taxon>Pseudomonadales</taxon>
        <taxon>Pseudomonadaceae</taxon>
        <taxon>Pseudomonas</taxon>
    </lineage>
</organism>
<reference evidence="1 2" key="1">
    <citation type="journal article" date="2018" name="Genome Biol. Evol.">
        <title>Partnering With a Pest: Genomes of Hemlock Woolly Adelgid Symbionts Reveal Atypical Nutritional Provisioning Patterns in Dual-Obligate Bacteria.</title>
        <authorList>
            <person name="Weglarz K.M."/>
            <person name="Havill N.P."/>
            <person name="Burke G.R."/>
            <person name="von Dohlen C.D."/>
        </authorList>
    </citation>
    <scope>NUCLEOTIDE SEQUENCE [LARGE SCALE GENOMIC DNA]</scope>
    <source>
        <strain evidence="1 2">HWA_ENA</strain>
    </source>
</reference>
<dbReference type="Proteomes" id="UP000288953">
    <property type="component" value="Chromosome"/>
</dbReference>